<dbReference type="InterPro" id="IPR036291">
    <property type="entry name" value="NAD(P)-bd_dom_sf"/>
</dbReference>
<sequence length="252" mass="26137">MSTKRVAIITGAAQGIGKAIALRLAADGFDIGLNDLPSEEQVQKLKAVSDQIQALGRKACIVAADVSIESAVEGMLKDVISTLGGVDVMVANAGVCELSPLVSTPVEQWDEIQGVNLRGVFLCFKHAAKQMLEQNRGGRLIGGGSLGGFSGLPMGSAYAASKAGMRALTHSAARELGPSGITVNTYAPGVVVTDLTLRNYGAEFLEQQKGSCAIGDHGTPEDIAALVSFLSSKESRFITGQTIMIDGGRLCT</sequence>
<dbReference type="InterPro" id="IPR020904">
    <property type="entry name" value="Sc_DH/Rdtase_CS"/>
</dbReference>
<dbReference type="EMBL" id="ML170160">
    <property type="protein sequence ID" value="TDL26768.1"/>
    <property type="molecule type" value="Genomic_DNA"/>
</dbReference>
<evidence type="ECO:0000256" key="1">
    <source>
        <dbReference type="ARBA" id="ARBA00006484"/>
    </source>
</evidence>
<keyword evidence="4" id="KW-1185">Reference proteome</keyword>
<evidence type="ECO:0000256" key="2">
    <source>
        <dbReference type="ARBA" id="ARBA00022857"/>
    </source>
</evidence>
<dbReference type="PRINTS" id="PR00080">
    <property type="entry name" value="SDRFAMILY"/>
</dbReference>
<gene>
    <name evidence="3" type="ORF">BD410DRAFT_782815</name>
</gene>
<dbReference type="InterPro" id="IPR002347">
    <property type="entry name" value="SDR_fam"/>
</dbReference>
<reference evidence="3 4" key="1">
    <citation type="submission" date="2018-06" db="EMBL/GenBank/DDBJ databases">
        <title>A transcriptomic atlas of mushroom development highlights an independent origin of complex multicellularity.</title>
        <authorList>
            <consortium name="DOE Joint Genome Institute"/>
            <person name="Krizsan K."/>
            <person name="Almasi E."/>
            <person name="Merenyi Z."/>
            <person name="Sahu N."/>
            <person name="Viragh M."/>
            <person name="Koszo T."/>
            <person name="Mondo S."/>
            <person name="Kiss B."/>
            <person name="Balint B."/>
            <person name="Kues U."/>
            <person name="Barry K."/>
            <person name="Hegedus J.C."/>
            <person name="Henrissat B."/>
            <person name="Johnson J."/>
            <person name="Lipzen A."/>
            <person name="Ohm R."/>
            <person name="Nagy I."/>
            <person name="Pangilinan J."/>
            <person name="Yan J."/>
            <person name="Xiong Y."/>
            <person name="Grigoriev I.V."/>
            <person name="Hibbett D.S."/>
            <person name="Nagy L.G."/>
        </authorList>
    </citation>
    <scope>NUCLEOTIDE SEQUENCE [LARGE SCALE GENOMIC DNA]</scope>
    <source>
        <strain evidence="3 4">SZMC22713</strain>
    </source>
</reference>
<dbReference type="Gene3D" id="3.40.50.720">
    <property type="entry name" value="NAD(P)-binding Rossmann-like Domain"/>
    <property type="match status" value="1"/>
</dbReference>
<dbReference type="Proteomes" id="UP000294933">
    <property type="component" value="Unassembled WGS sequence"/>
</dbReference>
<evidence type="ECO:0000313" key="3">
    <source>
        <dbReference type="EMBL" id="TDL26768.1"/>
    </source>
</evidence>
<evidence type="ECO:0000313" key="4">
    <source>
        <dbReference type="Proteomes" id="UP000294933"/>
    </source>
</evidence>
<organism evidence="3 4">
    <name type="scientific">Rickenella mellea</name>
    <dbReference type="NCBI Taxonomy" id="50990"/>
    <lineage>
        <taxon>Eukaryota</taxon>
        <taxon>Fungi</taxon>
        <taxon>Dikarya</taxon>
        <taxon>Basidiomycota</taxon>
        <taxon>Agaricomycotina</taxon>
        <taxon>Agaricomycetes</taxon>
        <taxon>Hymenochaetales</taxon>
        <taxon>Rickenellaceae</taxon>
        <taxon>Rickenella</taxon>
    </lineage>
</organism>
<dbReference type="FunFam" id="3.40.50.720:FF:000084">
    <property type="entry name" value="Short-chain dehydrogenase reductase"/>
    <property type="match status" value="1"/>
</dbReference>
<dbReference type="GO" id="GO:0030497">
    <property type="term" value="P:fatty acid elongation"/>
    <property type="evidence" value="ECO:0007669"/>
    <property type="project" value="TreeGrafter"/>
</dbReference>
<dbReference type="PANTHER" id="PTHR42760">
    <property type="entry name" value="SHORT-CHAIN DEHYDROGENASES/REDUCTASES FAMILY MEMBER"/>
    <property type="match status" value="1"/>
</dbReference>
<dbReference type="OrthoDB" id="498125at2759"/>
<comment type="similarity">
    <text evidence="1">Belongs to the short-chain dehydrogenases/reductases (SDR) family.</text>
</comment>
<dbReference type="GO" id="GO:0016616">
    <property type="term" value="F:oxidoreductase activity, acting on the CH-OH group of donors, NAD or NADP as acceptor"/>
    <property type="evidence" value="ECO:0007669"/>
    <property type="project" value="TreeGrafter"/>
</dbReference>
<dbReference type="Pfam" id="PF13561">
    <property type="entry name" value="adh_short_C2"/>
    <property type="match status" value="1"/>
</dbReference>
<proteinExistence type="inferred from homology"/>
<dbReference type="VEuPathDB" id="FungiDB:BD410DRAFT_782815"/>
<dbReference type="STRING" id="50990.A0A4Y7QHQ9"/>
<accession>A0A4Y7QHQ9</accession>
<keyword evidence="2" id="KW-0521">NADP</keyword>
<protein>
    <submittedName>
        <fullName evidence="3">NAD-binding protein</fullName>
    </submittedName>
</protein>
<dbReference type="PANTHER" id="PTHR42760:SF40">
    <property type="entry name" value="3-OXOACYL-[ACYL-CARRIER-PROTEIN] REDUCTASE, CHLOROPLASTIC"/>
    <property type="match status" value="1"/>
</dbReference>
<dbReference type="PRINTS" id="PR00081">
    <property type="entry name" value="GDHRDH"/>
</dbReference>
<dbReference type="PROSITE" id="PS00061">
    <property type="entry name" value="ADH_SHORT"/>
    <property type="match status" value="1"/>
</dbReference>
<name>A0A4Y7QHQ9_9AGAM</name>
<dbReference type="SUPFAM" id="SSF51735">
    <property type="entry name" value="NAD(P)-binding Rossmann-fold domains"/>
    <property type="match status" value="1"/>
</dbReference>
<dbReference type="AlphaFoldDB" id="A0A4Y7QHQ9"/>